<organism evidence="5">
    <name type="scientific">bioreactor metagenome</name>
    <dbReference type="NCBI Taxonomy" id="1076179"/>
    <lineage>
        <taxon>unclassified sequences</taxon>
        <taxon>metagenomes</taxon>
        <taxon>ecological metagenomes</taxon>
    </lineage>
</organism>
<dbReference type="InterPro" id="IPR020845">
    <property type="entry name" value="AMP-binding_CS"/>
</dbReference>
<evidence type="ECO:0000256" key="3">
    <source>
        <dbReference type="ARBA" id="ARBA00024484"/>
    </source>
</evidence>
<dbReference type="PANTHER" id="PTHR43272:SF33">
    <property type="entry name" value="AMP-BINDING DOMAIN-CONTAINING PROTEIN-RELATED"/>
    <property type="match status" value="1"/>
</dbReference>
<dbReference type="InterPro" id="IPR042099">
    <property type="entry name" value="ANL_N_sf"/>
</dbReference>
<feature type="domain" description="AMP-dependent synthetase/ligase" evidence="4">
    <location>
        <begin position="14"/>
        <end position="389"/>
    </location>
</feature>
<dbReference type="InterPro" id="IPR000873">
    <property type="entry name" value="AMP-dep_synth/lig_dom"/>
</dbReference>
<evidence type="ECO:0000256" key="1">
    <source>
        <dbReference type="ARBA" id="ARBA00022741"/>
    </source>
</evidence>
<dbReference type="Gene3D" id="3.30.300.30">
    <property type="match status" value="1"/>
</dbReference>
<protein>
    <submittedName>
        <fullName evidence="5">Long-chain-fatty-acid--CoA ligase FadD15</fullName>
        <ecNumber evidence="5">6.2.1.3</ecNumber>
    </submittedName>
</protein>
<evidence type="ECO:0000313" key="5">
    <source>
        <dbReference type="EMBL" id="MPL66655.1"/>
    </source>
</evidence>
<dbReference type="GO" id="GO:0016020">
    <property type="term" value="C:membrane"/>
    <property type="evidence" value="ECO:0007669"/>
    <property type="project" value="TreeGrafter"/>
</dbReference>
<name>A0A644TI18_9ZZZZ</name>
<keyword evidence="1" id="KW-0547">Nucleotide-binding</keyword>
<dbReference type="EC" id="6.2.1.3" evidence="5"/>
<dbReference type="Gene3D" id="3.40.50.12780">
    <property type="entry name" value="N-terminal domain of ligase-like"/>
    <property type="match status" value="1"/>
</dbReference>
<gene>
    <name evidence="5" type="ORF">SDC9_12342</name>
</gene>
<dbReference type="SUPFAM" id="SSF56801">
    <property type="entry name" value="Acetyl-CoA synthetase-like"/>
    <property type="match status" value="1"/>
</dbReference>
<dbReference type="EMBL" id="VSSQ01000033">
    <property type="protein sequence ID" value="MPL66655.1"/>
    <property type="molecule type" value="Genomic_DNA"/>
</dbReference>
<evidence type="ECO:0000259" key="4">
    <source>
        <dbReference type="Pfam" id="PF00501"/>
    </source>
</evidence>
<reference evidence="5" key="1">
    <citation type="submission" date="2019-08" db="EMBL/GenBank/DDBJ databases">
        <authorList>
            <person name="Kucharzyk K."/>
            <person name="Murdoch R.W."/>
            <person name="Higgins S."/>
            <person name="Loffler F."/>
        </authorList>
    </citation>
    <scope>NUCLEOTIDE SEQUENCE</scope>
</reference>
<keyword evidence="2" id="KW-0067">ATP-binding</keyword>
<comment type="caution">
    <text evidence="5">The sequence shown here is derived from an EMBL/GenBank/DDBJ whole genome shotgun (WGS) entry which is preliminary data.</text>
</comment>
<evidence type="ECO:0000256" key="2">
    <source>
        <dbReference type="ARBA" id="ARBA00022840"/>
    </source>
</evidence>
<dbReference type="InterPro" id="IPR045851">
    <property type="entry name" value="AMP-bd_C_sf"/>
</dbReference>
<proteinExistence type="predicted"/>
<dbReference type="Pfam" id="PF00501">
    <property type="entry name" value="AMP-binding"/>
    <property type="match status" value="1"/>
</dbReference>
<comment type="catalytic activity">
    <reaction evidence="3">
        <text>a long-chain fatty acid + ATP + CoA = a long-chain fatty acyl-CoA + AMP + diphosphate</text>
        <dbReference type="Rhea" id="RHEA:15421"/>
        <dbReference type="ChEBI" id="CHEBI:30616"/>
        <dbReference type="ChEBI" id="CHEBI:33019"/>
        <dbReference type="ChEBI" id="CHEBI:57287"/>
        <dbReference type="ChEBI" id="CHEBI:57560"/>
        <dbReference type="ChEBI" id="CHEBI:83139"/>
        <dbReference type="ChEBI" id="CHEBI:456215"/>
        <dbReference type="EC" id="6.2.1.3"/>
    </reaction>
    <physiologicalReaction direction="left-to-right" evidence="3">
        <dbReference type="Rhea" id="RHEA:15422"/>
    </physiologicalReaction>
</comment>
<accession>A0A644TI18</accession>
<dbReference type="AlphaFoldDB" id="A0A644TI18"/>
<keyword evidence="5" id="KW-0436">Ligase</keyword>
<dbReference type="GO" id="GO:0004467">
    <property type="term" value="F:long-chain fatty acid-CoA ligase activity"/>
    <property type="evidence" value="ECO:0007669"/>
    <property type="project" value="UniProtKB-EC"/>
</dbReference>
<dbReference type="PROSITE" id="PS00455">
    <property type="entry name" value="AMP_BINDING"/>
    <property type="match status" value="1"/>
</dbReference>
<sequence length="534" mass="60689">MLNSKTLHEVLEYSVKTFANNPLMAFVGEKPITFSEFSQKVLQVQDILVQRGIGYQDKVIILSQNSPSWAITYFAIVDMGAVVVPLLPDFTKEEITNCINHSDAKMVFVSQRLSKKTEKEAYQYVETIINLDNFEIIDQKEIQSIGKKSIPQPQDLAEIIYTSGTSGFSKGVMLTHGNLASQLVQIHYIWPISEKDVYLSVLPLSHTFENSLGLLTVVMKGASMYFHNKLPISTTFMESVKIVRPTTILTVPLFIEKAYRNVIKPELEKTVLRRILLTSHLFKRIMYRKAAKKLYKVFGGRLTFFGIGGAKLDGETELFLRLGKHFPYAIGYGLTETAPLIIGANPHQVSWQTTGFPVKDVQVKLVDINPETNEGELWVKAPNVMKGYYKNPELTQTVLTEDGWFKTGDLVTEKKGRYEIKGRIKNVIVGATGENIYPEEIEMVLNQHKLVLESVVVERKGKLVAMVQFNPEELEKRLAIYKEDATKALDYIKKDLLKAANERLNRFSKLSLIIETKADFEKTATLKIKRYLYK</sequence>
<dbReference type="GO" id="GO:0005524">
    <property type="term" value="F:ATP binding"/>
    <property type="evidence" value="ECO:0007669"/>
    <property type="project" value="UniProtKB-KW"/>
</dbReference>
<dbReference type="PANTHER" id="PTHR43272">
    <property type="entry name" value="LONG-CHAIN-FATTY-ACID--COA LIGASE"/>
    <property type="match status" value="1"/>
</dbReference>